<keyword evidence="3" id="KW-0238">DNA-binding</keyword>
<keyword evidence="5" id="KW-0732">Signal</keyword>
<evidence type="ECO:0000256" key="2">
    <source>
        <dbReference type="ARBA" id="ARBA00023015"/>
    </source>
</evidence>
<accession>A0ABV6N8Y1</accession>
<evidence type="ECO:0000256" key="4">
    <source>
        <dbReference type="ARBA" id="ARBA00023163"/>
    </source>
</evidence>
<dbReference type="SUPFAM" id="SSF53850">
    <property type="entry name" value="Periplasmic binding protein-like II"/>
    <property type="match status" value="1"/>
</dbReference>
<sequence>MLELRRLALLHHFAAMGSIAAVAAATGYSPSAVSQQLAVLEKEAGVALLERTPRSAVLTEAGQRLAKHAATVLDAVEAAEADLATADTTGRITISTIPSVAVVVAPRLVTLQGPQIVLRQYIDDEALNRLRSREIDIAVVDAWRPVDPEPDLIRTELMVDPLVIAGPADHPTWLVAPPDQPSRGIVETIMAERGVRPDTRWEFMGLSTIASLVAAGVGAAVLPQLALRHVDVPTTPTGRSRRIDAVIRAGSRNRPAVMAVLDTVLNGAAFGSAARPL</sequence>
<evidence type="ECO:0000256" key="1">
    <source>
        <dbReference type="ARBA" id="ARBA00009437"/>
    </source>
</evidence>
<dbReference type="PANTHER" id="PTHR30126">
    <property type="entry name" value="HTH-TYPE TRANSCRIPTIONAL REGULATOR"/>
    <property type="match status" value="1"/>
</dbReference>
<dbReference type="Gene3D" id="3.40.190.10">
    <property type="entry name" value="Periplasmic binding protein-like II"/>
    <property type="match status" value="2"/>
</dbReference>
<gene>
    <name evidence="7" type="ORF">ACFFH7_46605</name>
</gene>
<reference evidence="7 8" key="1">
    <citation type="submission" date="2024-09" db="EMBL/GenBank/DDBJ databases">
        <authorList>
            <person name="Sun Q."/>
            <person name="Mori K."/>
        </authorList>
    </citation>
    <scope>NUCLEOTIDE SEQUENCE [LARGE SCALE GENOMIC DNA]</scope>
    <source>
        <strain evidence="7 8">TBRC 1432</strain>
    </source>
</reference>
<evidence type="ECO:0000256" key="5">
    <source>
        <dbReference type="SAM" id="SignalP"/>
    </source>
</evidence>
<keyword evidence="2" id="KW-0805">Transcription regulation</keyword>
<evidence type="ECO:0000259" key="6">
    <source>
        <dbReference type="PROSITE" id="PS50931"/>
    </source>
</evidence>
<dbReference type="Pfam" id="PF03466">
    <property type="entry name" value="LysR_substrate"/>
    <property type="match status" value="1"/>
</dbReference>
<dbReference type="Pfam" id="PF00126">
    <property type="entry name" value="HTH_1"/>
    <property type="match status" value="1"/>
</dbReference>
<dbReference type="InterPro" id="IPR036388">
    <property type="entry name" value="WH-like_DNA-bd_sf"/>
</dbReference>
<dbReference type="PANTHER" id="PTHR30126:SF39">
    <property type="entry name" value="HTH-TYPE TRANSCRIPTIONAL REGULATOR CYSL"/>
    <property type="match status" value="1"/>
</dbReference>
<dbReference type="EMBL" id="JBHLUD010000020">
    <property type="protein sequence ID" value="MFC0549052.1"/>
    <property type="molecule type" value="Genomic_DNA"/>
</dbReference>
<feature type="signal peptide" evidence="5">
    <location>
        <begin position="1"/>
        <end position="23"/>
    </location>
</feature>
<dbReference type="Gene3D" id="1.10.10.10">
    <property type="entry name" value="Winged helix-like DNA-binding domain superfamily/Winged helix DNA-binding domain"/>
    <property type="match status" value="1"/>
</dbReference>
<feature type="chain" id="PRO_5047184398" evidence="5">
    <location>
        <begin position="24"/>
        <end position="277"/>
    </location>
</feature>
<dbReference type="Proteomes" id="UP001589810">
    <property type="component" value="Unassembled WGS sequence"/>
</dbReference>
<feature type="domain" description="HTH lysR-type" evidence="6">
    <location>
        <begin position="2"/>
        <end position="59"/>
    </location>
</feature>
<protein>
    <submittedName>
        <fullName evidence="7">LysR family transcriptional regulator</fullName>
    </submittedName>
</protein>
<dbReference type="InterPro" id="IPR000847">
    <property type="entry name" value="LysR_HTH_N"/>
</dbReference>
<comment type="similarity">
    <text evidence="1">Belongs to the LysR transcriptional regulatory family.</text>
</comment>
<dbReference type="InterPro" id="IPR005119">
    <property type="entry name" value="LysR_subst-bd"/>
</dbReference>
<dbReference type="InterPro" id="IPR036390">
    <property type="entry name" value="WH_DNA-bd_sf"/>
</dbReference>
<comment type="caution">
    <text evidence="7">The sequence shown here is derived from an EMBL/GenBank/DDBJ whole genome shotgun (WGS) entry which is preliminary data.</text>
</comment>
<dbReference type="PROSITE" id="PS50931">
    <property type="entry name" value="HTH_LYSR"/>
    <property type="match status" value="1"/>
</dbReference>
<keyword evidence="4" id="KW-0804">Transcription</keyword>
<dbReference type="RefSeq" id="WP_273940360.1">
    <property type="nucleotide sequence ID" value="NZ_CP097263.1"/>
</dbReference>
<evidence type="ECO:0000256" key="3">
    <source>
        <dbReference type="ARBA" id="ARBA00023125"/>
    </source>
</evidence>
<proteinExistence type="inferred from homology"/>
<keyword evidence="8" id="KW-1185">Reference proteome</keyword>
<evidence type="ECO:0000313" key="7">
    <source>
        <dbReference type="EMBL" id="MFC0549052.1"/>
    </source>
</evidence>
<name>A0ABV6N8Y1_9PSEU</name>
<dbReference type="SUPFAM" id="SSF46785">
    <property type="entry name" value="Winged helix' DNA-binding domain"/>
    <property type="match status" value="1"/>
</dbReference>
<evidence type="ECO:0000313" key="8">
    <source>
        <dbReference type="Proteomes" id="UP001589810"/>
    </source>
</evidence>
<organism evidence="7 8">
    <name type="scientific">Kutzneria chonburiensis</name>
    <dbReference type="NCBI Taxonomy" id="1483604"/>
    <lineage>
        <taxon>Bacteria</taxon>
        <taxon>Bacillati</taxon>
        <taxon>Actinomycetota</taxon>
        <taxon>Actinomycetes</taxon>
        <taxon>Pseudonocardiales</taxon>
        <taxon>Pseudonocardiaceae</taxon>
        <taxon>Kutzneria</taxon>
    </lineage>
</organism>